<evidence type="ECO:0000313" key="2">
    <source>
        <dbReference type="EMBL" id="CAI3990898.1"/>
    </source>
</evidence>
<comment type="caution">
    <text evidence="2">The sequence shown here is derived from an EMBL/GenBank/DDBJ whole genome shotgun (WGS) entry which is preliminary data.</text>
</comment>
<evidence type="ECO:0000259" key="1">
    <source>
        <dbReference type="Pfam" id="PF13360"/>
    </source>
</evidence>
<dbReference type="EMBL" id="CAMXCT010001526">
    <property type="protein sequence ID" value="CAI3990898.1"/>
    <property type="molecule type" value="Genomic_DNA"/>
</dbReference>
<sequence length="212" mass="22343">VFNDEAGGMYRLSLQDGSVIWYTAPFFGPGGATLGGVACSRDGKVFNGFATADMKSGGLSAFDVQTGQRLWTKWVTAPVHNAPAIGRIHSHDREAVIFAMGLPTGHPLGPAVWTNGTVYAVDAQTGDFIWTFEPPAWYGASCAGSTLEQICMPDLFSGATVSKDGTVYINWSAGGITYALRDLNKDGRCELHDSEEVSGFDLGSGATGPPAL</sequence>
<reference evidence="2" key="1">
    <citation type="submission" date="2022-10" db="EMBL/GenBank/DDBJ databases">
        <authorList>
            <person name="Chen Y."/>
            <person name="Dougan E. K."/>
            <person name="Chan C."/>
            <person name="Rhodes N."/>
            <person name="Thang M."/>
        </authorList>
    </citation>
    <scope>NUCLEOTIDE SEQUENCE</scope>
</reference>
<dbReference type="AlphaFoldDB" id="A0A9P1CH61"/>
<evidence type="ECO:0000313" key="4">
    <source>
        <dbReference type="EMBL" id="CAL4778210.1"/>
    </source>
</evidence>
<reference evidence="3" key="2">
    <citation type="submission" date="2024-04" db="EMBL/GenBank/DDBJ databases">
        <authorList>
            <person name="Chen Y."/>
            <person name="Shah S."/>
            <person name="Dougan E. K."/>
            <person name="Thang M."/>
            <person name="Chan C."/>
        </authorList>
    </citation>
    <scope>NUCLEOTIDE SEQUENCE [LARGE SCALE GENOMIC DNA]</scope>
</reference>
<dbReference type="EMBL" id="CAMXCT020001526">
    <property type="protein sequence ID" value="CAL1144273.1"/>
    <property type="molecule type" value="Genomic_DNA"/>
</dbReference>
<keyword evidence="4" id="KW-0418">Kinase</keyword>
<dbReference type="InterPro" id="IPR015943">
    <property type="entry name" value="WD40/YVTN_repeat-like_dom_sf"/>
</dbReference>
<organism evidence="2">
    <name type="scientific">Cladocopium goreaui</name>
    <dbReference type="NCBI Taxonomy" id="2562237"/>
    <lineage>
        <taxon>Eukaryota</taxon>
        <taxon>Sar</taxon>
        <taxon>Alveolata</taxon>
        <taxon>Dinophyceae</taxon>
        <taxon>Suessiales</taxon>
        <taxon>Symbiodiniaceae</taxon>
        <taxon>Cladocopium</taxon>
    </lineage>
</organism>
<evidence type="ECO:0000313" key="5">
    <source>
        <dbReference type="Proteomes" id="UP001152797"/>
    </source>
</evidence>
<dbReference type="Gene3D" id="2.130.10.10">
    <property type="entry name" value="YVTN repeat-like/Quinoprotein amine dehydrogenase"/>
    <property type="match status" value="1"/>
</dbReference>
<dbReference type="InterPro" id="IPR002372">
    <property type="entry name" value="PQQ_rpt_dom"/>
</dbReference>
<feature type="non-terminal residue" evidence="2">
    <location>
        <position position="1"/>
    </location>
</feature>
<gene>
    <name evidence="2" type="ORF">C1SCF055_LOCUS17848</name>
</gene>
<protein>
    <submittedName>
        <fullName evidence="4">Serine/threonine-protein kinase AfsK</fullName>
    </submittedName>
</protein>
<keyword evidence="4" id="KW-0808">Transferase</keyword>
<dbReference type="Pfam" id="PF13360">
    <property type="entry name" value="PQQ_2"/>
    <property type="match status" value="1"/>
</dbReference>
<accession>A0A9P1CH61</accession>
<feature type="non-terminal residue" evidence="2">
    <location>
        <position position="212"/>
    </location>
</feature>
<dbReference type="OrthoDB" id="408177at2759"/>
<dbReference type="Proteomes" id="UP001152797">
    <property type="component" value="Unassembled WGS sequence"/>
</dbReference>
<evidence type="ECO:0000313" key="3">
    <source>
        <dbReference type="EMBL" id="CAL1144273.1"/>
    </source>
</evidence>
<proteinExistence type="predicted"/>
<dbReference type="SUPFAM" id="SSF50998">
    <property type="entry name" value="Quinoprotein alcohol dehydrogenase-like"/>
    <property type="match status" value="1"/>
</dbReference>
<feature type="domain" description="Pyrrolo-quinoline quinone repeat" evidence="1">
    <location>
        <begin position="3"/>
        <end position="131"/>
    </location>
</feature>
<dbReference type="InterPro" id="IPR011047">
    <property type="entry name" value="Quinoprotein_ADH-like_sf"/>
</dbReference>
<dbReference type="EMBL" id="CAMXCT030001526">
    <property type="protein sequence ID" value="CAL4778210.1"/>
    <property type="molecule type" value="Genomic_DNA"/>
</dbReference>
<name>A0A9P1CH61_9DINO</name>
<dbReference type="GO" id="GO:0016301">
    <property type="term" value="F:kinase activity"/>
    <property type="evidence" value="ECO:0007669"/>
    <property type="project" value="UniProtKB-KW"/>
</dbReference>
<keyword evidence="5" id="KW-1185">Reference proteome</keyword>